<feature type="transmembrane region" description="Helical" evidence="7">
    <location>
        <begin position="81"/>
        <end position="99"/>
    </location>
</feature>
<evidence type="ECO:0000256" key="6">
    <source>
        <dbReference type="ARBA" id="ARBA00023136"/>
    </source>
</evidence>
<comment type="similarity">
    <text evidence="2">Belongs to the CRT-like transporter family.</text>
</comment>
<dbReference type="AlphaFoldDB" id="F0WU55"/>
<sequence>MELKRFWWESKLAIGLISLIVARCVDRVLYTRVTYEYTAFLWYFTNVILPVAFLVTSWPVVWYKMYFKSDITSEMRSFPHYKFAIMALFDMLSNLLSAFPTPHIGGNMANVLNQLVLPFNMGLAFLLLRTRFKRGHIMGAILVLYGGLVDMIPLFNNEIPANMPDPSYGWILLYIVSLIPNAASNVYKEIGLKDVDLDIWYANAWISFYQFLLGLASIWTVRISAFCDPPVPWSDFLSYMVKGNDCFLGHPIDFDGKHYTCDTGVFSTFLVFIIFNMIYNQLMLYIFKEGSSVLFVVSSAVCLPLTDLLYTYPMLTGASAGQKFTVYDGFSLFALVMGVLIYHSEKVGRPAGTQSLEKSPMFSSPTLQKTHLMRKCGHGKVLYHQSPRTRKALTGKGTRLANELRSIVNRAQNSTPFKYGTLQDQNRTNVV</sequence>
<name>F0WU55_9STRA</name>
<keyword evidence="6 7" id="KW-0472">Membrane</keyword>
<comment type="subcellular location">
    <subcellularLocation>
        <location evidence="1">Membrane</location>
        <topology evidence="1">Multi-pass membrane protein</topology>
    </subcellularLocation>
</comment>
<feature type="transmembrane region" description="Helical" evidence="7">
    <location>
        <begin position="324"/>
        <end position="342"/>
    </location>
</feature>
<accession>F0WU55</accession>
<keyword evidence="4 7" id="KW-0812">Transmembrane</keyword>
<dbReference type="InterPro" id="IPR013936">
    <property type="entry name" value="CRT-like"/>
</dbReference>
<feature type="transmembrane region" description="Helical" evidence="7">
    <location>
        <begin position="135"/>
        <end position="155"/>
    </location>
</feature>
<dbReference type="GO" id="GO:0016020">
    <property type="term" value="C:membrane"/>
    <property type="evidence" value="ECO:0007669"/>
    <property type="project" value="UniProtKB-SubCell"/>
</dbReference>
<evidence type="ECO:0000313" key="8">
    <source>
        <dbReference type="EMBL" id="CCA24932.1"/>
    </source>
</evidence>
<evidence type="ECO:0000256" key="7">
    <source>
        <dbReference type="SAM" id="Phobius"/>
    </source>
</evidence>
<reference evidence="8" key="2">
    <citation type="submission" date="2011-02" db="EMBL/GenBank/DDBJ databases">
        <authorList>
            <person name="MacLean D."/>
        </authorList>
    </citation>
    <scope>NUCLEOTIDE SEQUENCE</scope>
</reference>
<evidence type="ECO:0000256" key="1">
    <source>
        <dbReference type="ARBA" id="ARBA00004141"/>
    </source>
</evidence>
<dbReference type="PANTHER" id="PTHR31326:SF1">
    <property type="entry name" value="PROTEIN CLT2, CHLOROPLASTIC"/>
    <property type="match status" value="1"/>
</dbReference>
<feature type="transmembrane region" description="Helical" evidence="7">
    <location>
        <begin position="40"/>
        <end position="61"/>
    </location>
</feature>
<dbReference type="PANTHER" id="PTHR31326">
    <property type="entry name" value="PROTEIN CLT2, CHLOROPLASTIC"/>
    <property type="match status" value="1"/>
</dbReference>
<dbReference type="Pfam" id="PF08627">
    <property type="entry name" value="CRT-like"/>
    <property type="match status" value="1"/>
</dbReference>
<reference evidence="8" key="1">
    <citation type="journal article" date="2011" name="PLoS Biol.">
        <title>Gene gain and loss during evolution of obligate parasitism in the white rust pathogen of Arabidopsis thaliana.</title>
        <authorList>
            <person name="Kemen E."/>
            <person name="Gardiner A."/>
            <person name="Schultz-Larsen T."/>
            <person name="Kemen A.C."/>
            <person name="Balmuth A.L."/>
            <person name="Robert-Seilaniantz A."/>
            <person name="Bailey K."/>
            <person name="Holub E."/>
            <person name="Studholme D.J."/>
            <person name="Maclean D."/>
            <person name="Jones J.D."/>
        </authorList>
    </citation>
    <scope>NUCLEOTIDE SEQUENCE</scope>
</reference>
<evidence type="ECO:0000256" key="5">
    <source>
        <dbReference type="ARBA" id="ARBA00022989"/>
    </source>
</evidence>
<evidence type="ECO:0000256" key="3">
    <source>
        <dbReference type="ARBA" id="ARBA00022448"/>
    </source>
</evidence>
<keyword evidence="3" id="KW-0813">Transport</keyword>
<protein>
    <submittedName>
        <fullName evidence="8">Drug/Metabolite Transporter (DMT) Superfamily putat</fullName>
    </submittedName>
</protein>
<feature type="transmembrane region" description="Helical" evidence="7">
    <location>
        <begin position="167"/>
        <end position="187"/>
    </location>
</feature>
<feature type="transmembrane region" description="Helical" evidence="7">
    <location>
        <begin position="265"/>
        <end position="286"/>
    </location>
</feature>
<dbReference type="HOGENOM" id="CLU_053067_0_0_1"/>
<dbReference type="EMBL" id="FR824310">
    <property type="protein sequence ID" value="CCA24932.1"/>
    <property type="molecule type" value="Genomic_DNA"/>
</dbReference>
<organism evidence="8">
    <name type="scientific">Albugo laibachii Nc14</name>
    <dbReference type="NCBI Taxonomy" id="890382"/>
    <lineage>
        <taxon>Eukaryota</taxon>
        <taxon>Sar</taxon>
        <taxon>Stramenopiles</taxon>
        <taxon>Oomycota</taxon>
        <taxon>Peronosporomycetes</taxon>
        <taxon>Albuginales</taxon>
        <taxon>Albuginaceae</taxon>
        <taxon>Albugo</taxon>
    </lineage>
</organism>
<keyword evidence="5 7" id="KW-1133">Transmembrane helix</keyword>
<proteinExistence type="inferred from homology"/>
<feature type="transmembrane region" description="Helical" evidence="7">
    <location>
        <begin position="111"/>
        <end position="128"/>
    </location>
</feature>
<feature type="transmembrane region" description="Helical" evidence="7">
    <location>
        <begin position="199"/>
        <end position="221"/>
    </location>
</feature>
<evidence type="ECO:0000256" key="4">
    <source>
        <dbReference type="ARBA" id="ARBA00022692"/>
    </source>
</evidence>
<gene>
    <name evidence="8" type="primary">AlNc14C265G9878</name>
    <name evidence="8" type="ORF">ALNC14_110760</name>
</gene>
<evidence type="ECO:0000256" key="2">
    <source>
        <dbReference type="ARBA" id="ARBA00006690"/>
    </source>
</evidence>
<feature type="transmembrane region" description="Helical" evidence="7">
    <location>
        <begin position="293"/>
        <end position="312"/>
    </location>
</feature>